<evidence type="ECO:0000256" key="3">
    <source>
        <dbReference type="ARBA" id="ARBA00022989"/>
    </source>
</evidence>
<evidence type="ECO:0000259" key="6">
    <source>
        <dbReference type="Pfam" id="PF00520"/>
    </source>
</evidence>
<dbReference type="GO" id="GO:0016020">
    <property type="term" value="C:membrane"/>
    <property type="evidence" value="ECO:0007669"/>
    <property type="project" value="UniProtKB-SubCell"/>
</dbReference>
<dbReference type="Proteomes" id="UP000749646">
    <property type="component" value="Unassembled WGS sequence"/>
</dbReference>
<feature type="transmembrane region" description="Helical" evidence="5">
    <location>
        <begin position="12"/>
        <end position="34"/>
    </location>
</feature>
<dbReference type="AlphaFoldDB" id="A0A9P6M7L7"/>
<keyword evidence="4 5" id="KW-0472">Membrane</keyword>
<organism evidence="7 8">
    <name type="scientific">Modicella reniformis</name>
    <dbReference type="NCBI Taxonomy" id="1440133"/>
    <lineage>
        <taxon>Eukaryota</taxon>
        <taxon>Fungi</taxon>
        <taxon>Fungi incertae sedis</taxon>
        <taxon>Mucoromycota</taxon>
        <taxon>Mortierellomycotina</taxon>
        <taxon>Mortierellomycetes</taxon>
        <taxon>Mortierellales</taxon>
        <taxon>Mortierellaceae</taxon>
        <taxon>Modicella</taxon>
    </lineage>
</organism>
<feature type="non-terminal residue" evidence="7">
    <location>
        <position position="135"/>
    </location>
</feature>
<comment type="caution">
    <text evidence="7">The sequence shown here is derived from an EMBL/GenBank/DDBJ whole genome shotgun (WGS) entry which is preliminary data.</text>
</comment>
<evidence type="ECO:0000256" key="5">
    <source>
        <dbReference type="SAM" id="Phobius"/>
    </source>
</evidence>
<dbReference type="InterPro" id="IPR005821">
    <property type="entry name" value="Ion_trans_dom"/>
</dbReference>
<keyword evidence="2 5" id="KW-0812">Transmembrane</keyword>
<reference evidence="7" key="1">
    <citation type="journal article" date="2020" name="Fungal Divers.">
        <title>Resolving the Mortierellaceae phylogeny through synthesis of multi-gene phylogenetics and phylogenomics.</title>
        <authorList>
            <person name="Vandepol N."/>
            <person name="Liber J."/>
            <person name="Desiro A."/>
            <person name="Na H."/>
            <person name="Kennedy M."/>
            <person name="Barry K."/>
            <person name="Grigoriev I.V."/>
            <person name="Miller A.N."/>
            <person name="O'Donnell K."/>
            <person name="Stajich J.E."/>
            <person name="Bonito G."/>
        </authorList>
    </citation>
    <scope>NUCLEOTIDE SEQUENCE</scope>
    <source>
        <strain evidence="7">MES-2147</strain>
    </source>
</reference>
<feature type="transmembrane region" description="Helical" evidence="5">
    <location>
        <begin position="46"/>
        <end position="63"/>
    </location>
</feature>
<feature type="transmembrane region" description="Helical" evidence="5">
    <location>
        <begin position="75"/>
        <end position="93"/>
    </location>
</feature>
<evidence type="ECO:0000313" key="7">
    <source>
        <dbReference type="EMBL" id="KAF9968994.1"/>
    </source>
</evidence>
<feature type="domain" description="Ion transport" evidence="6">
    <location>
        <begin position="14"/>
        <end position="129"/>
    </location>
</feature>
<gene>
    <name evidence="7" type="ORF">BGZ65_012403</name>
</gene>
<keyword evidence="8" id="KW-1185">Reference proteome</keyword>
<keyword evidence="3 5" id="KW-1133">Transmembrane helix</keyword>
<proteinExistence type="predicted"/>
<dbReference type="GO" id="GO:0005216">
    <property type="term" value="F:monoatomic ion channel activity"/>
    <property type="evidence" value="ECO:0007669"/>
    <property type="project" value="InterPro"/>
</dbReference>
<evidence type="ECO:0000256" key="4">
    <source>
        <dbReference type="ARBA" id="ARBA00023136"/>
    </source>
</evidence>
<dbReference type="OrthoDB" id="2444486at2759"/>
<comment type="subcellular location">
    <subcellularLocation>
        <location evidence="1">Membrane</location>
        <topology evidence="1">Multi-pass membrane protein</topology>
    </subcellularLocation>
</comment>
<protein>
    <recommendedName>
        <fullName evidence="6">Ion transport domain-containing protein</fullName>
    </recommendedName>
</protein>
<sequence>VYDLNHENSLTGVFIIIITMASLFLLLEFQQAILHPRRYFKSPYNILDIVTFALPLAGSISQINHINNNDVKGNISTLSFSVLFIFLHFLFELRVNKKVCQFVTIIIRILGKIRVFFLIFATGILAFTIGCPVDV</sequence>
<accession>A0A9P6M7L7</accession>
<dbReference type="Pfam" id="PF00520">
    <property type="entry name" value="Ion_trans"/>
    <property type="match status" value="1"/>
</dbReference>
<evidence type="ECO:0000256" key="2">
    <source>
        <dbReference type="ARBA" id="ARBA00022692"/>
    </source>
</evidence>
<name>A0A9P6M7L7_9FUNG</name>
<dbReference type="EMBL" id="JAAAHW010005375">
    <property type="protein sequence ID" value="KAF9968994.1"/>
    <property type="molecule type" value="Genomic_DNA"/>
</dbReference>
<feature type="transmembrane region" description="Helical" evidence="5">
    <location>
        <begin position="105"/>
        <end position="129"/>
    </location>
</feature>
<evidence type="ECO:0000313" key="8">
    <source>
        <dbReference type="Proteomes" id="UP000749646"/>
    </source>
</evidence>
<evidence type="ECO:0000256" key="1">
    <source>
        <dbReference type="ARBA" id="ARBA00004141"/>
    </source>
</evidence>
<feature type="non-terminal residue" evidence="7">
    <location>
        <position position="1"/>
    </location>
</feature>